<evidence type="ECO:0000259" key="3">
    <source>
        <dbReference type="Pfam" id="PF05360"/>
    </source>
</evidence>
<dbReference type="GO" id="GO:0005886">
    <property type="term" value="C:plasma membrane"/>
    <property type="evidence" value="ECO:0007669"/>
    <property type="project" value="TreeGrafter"/>
</dbReference>
<dbReference type="Proteomes" id="UP000059847">
    <property type="component" value="Chromosome"/>
</dbReference>
<evidence type="ECO:0000256" key="2">
    <source>
        <dbReference type="SAM" id="Phobius"/>
    </source>
</evidence>
<keyword evidence="2" id="KW-0812">Transmembrane</keyword>
<dbReference type="InterPro" id="IPR038972">
    <property type="entry name" value="YiaA-like"/>
</dbReference>
<feature type="domain" description="YiaAB two helix" evidence="3">
    <location>
        <begin position="90"/>
        <end position="143"/>
    </location>
</feature>
<accession>A0A0M4TVV1</accession>
<proteinExistence type="predicted"/>
<feature type="transmembrane region" description="Helical" evidence="2">
    <location>
        <begin position="24"/>
        <end position="46"/>
    </location>
</feature>
<feature type="transmembrane region" description="Helical" evidence="2">
    <location>
        <begin position="121"/>
        <end position="137"/>
    </location>
</feature>
<dbReference type="PANTHER" id="PTHR37290">
    <property type="entry name" value="INNER MEMBRANE PROTEIN YIAA-RELATED"/>
    <property type="match status" value="1"/>
</dbReference>
<dbReference type="InterPro" id="IPR008024">
    <property type="entry name" value="YiaAB"/>
</dbReference>
<dbReference type="AlphaFoldDB" id="A0A0M4TVV1"/>
<dbReference type="Pfam" id="PF05360">
    <property type="entry name" value="YiaAB"/>
    <property type="match status" value="2"/>
</dbReference>
<keyword evidence="5" id="KW-1185">Reference proteome</keyword>
<evidence type="ECO:0000313" key="5">
    <source>
        <dbReference type="Proteomes" id="UP000059847"/>
    </source>
</evidence>
<dbReference type="EMBL" id="CP012678">
    <property type="protein sequence ID" value="ALF60136.1"/>
    <property type="molecule type" value="Genomic_DNA"/>
</dbReference>
<dbReference type="NCBIfam" id="NF008482">
    <property type="entry name" value="PRK11383.1"/>
    <property type="match status" value="1"/>
</dbReference>
<feature type="region of interest" description="Disordered" evidence="1">
    <location>
        <begin position="168"/>
        <end position="189"/>
    </location>
</feature>
<dbReference type="PANTHER" id="PTHR37290:SF1">
    <property type="entry name" value="INNER MEMBRANE PROTEIN YIAA"/>
    <property type="match status" value="1"/>
</dbReference>
<sequence>MIKDDEMDNDTITKSQLAAYKPTTAYVGTSWAVMLVGILAYLFGLWNAQSMLLNEKGYYLAVLALGLYAAISLQKTLRDRAEGIPTTQLYYMISWAALALSVVLIAMGLFNAAGLSLSEKGFYMMAFTMSLFAAVTIQKNTRDEAQINALIAPIHSLNVSSAAKLNHQESSESGKSLFGTVKSRIDNKD</sequence>
<feature type="domain" description="YiaAB two helix" evidence="3">
    <location>
        <begin position="26"/>
        <end position="79"/>
    </location>
</feature>
<dbReference type="GO" id="GO:0006974">
    <property type="term" value="P:DNA damage response"/>
    <property type="evidence" value="ECO:0007669"/>
    <property type="project" value="TreeGrafter"/>
</dbReference>
<evidence type="ECO:0000256" key="1">
    <source>
        <dbReference type="SAM" id="MobiDB-lite"/>
    </source>
</evidence>
<keyword evidence="2" id="KW-0472">Membrane</keyword>
<protein>
    <recommendedName>
        <fullName evidence="3">YiaAB two helix domain-containing protein</fullName>
    </recommendedName>
</protein>
<dbReference type="KEGG" id="pur:AOC03_08870"/>
<organism evidence="4 5">
    <name type="scientific">Psychrobacter urativorans</name>
    <dbReference type="NCBI Taxonomy" id="45610"/>
    <lineage>
        <taxon>Bacteria</taxon>
        <taxon>Pseudomonadati</taxon>
        <taxon>Pseudomonadota</taxon>
        <taxon>Gammaproteobacteria</taxon>
        <taxon>Moraxellales</taxon>
        <taxon>Moraxellaceae</taxon>
        <taxon>Psychrobacter</taxon>
    </lineage>
</organism>
<keyword evidence="2" id="KW-1133">Transmembrane helix</keyword>
<feature type="transmembrane region" description="Helical" evidence="2">
    <location>
        <begin position="58"/>
        <end position="77"/>
    </location>
</feature>
<feature type="transmembrane region" description="Helical" evidence="2">
    <location>
        <begin position="89"/>
        <end position="109"/>
    </location>
</feature>
<name>A0A0M4TVV1_9GAMM</name>
<reference evidence="4 5" key="1">
    <citation type="submission" date="2015-09" db="EMBL/GenBank/DDBJ databases">
        <title>Complete genome of Psychrobacter urativorans R10.10B.</title>
        <authorList>
            <person name="See-Too W.S."/>
            <person name="Chan K.G."/>
        </authorList>
    </citation>
    <scope>NUCLEOTIDE SEQUENCE [LARGE SCALE GENOMIC DNA]</scope>
    <source>
        <strain evidence="4 5">R10.10B</strain>
    </source>
</reference>
<gene>
    <name evidence="4" type="ORF">AOC03_08870</name>
</gene>
<dbReference type="OrthoDB" id="3295178at2"/>
<evidence type="ECO:0000313" key="4">
    <source>
        <dbReference type="EMBL" id="ALF60136.1"/>
    </source>
</evidence>